<keyword evidence="3" id="KW-1185">Reference proteome</keyword>
<dbReference type="InterPro" id="IPR029039">
    <property type="entry name" value="Flavoprotein-like_sf"/>
</dbReference>
<accession>A0A2N3PZQ0</accession>
<dbReference type="RefSeq" id="WP_101249419.1">
    <property type="nucleotide sequence ID" value="NZ_PIUM01000003.1"/>
</dbReference>
<reference evidence="3" key="1">
    <citation type="submission" date="2017-12" db="EMBL/GenBank/DDBJ databases">
        <title>Draft genome sequence of Telmatospirillum siberiense 26-4b1T, an acidotolerant peatland alphaproteobacterium potentially involved in sulfur cycling.</title>
        <authorList>
            <person name="Hausmann B."/>
            <person name="Pjevac P."/>
            <person name="Schreck K."/>
            <person name="Herbold C.W."/>
            <person name="Daims H."/>
            <person name="Wagner M."/>
            <person name="Pester M."/>
            <person name="Loy A."/>
        </authorList>
    </citation>
    <scope>NUCLEOTIDE SEQUENCE [LARGE SCALE GENOMIC DNA]</scope>
    <source>
        <strain evidence="3">26-4b1</strain>
    </source>
</reference>
<dbReference type="SUPFAM" id="SSF52218">
    <property type="entry name" value="Flavoproteins"/>
    <property type="match status" value="1"/>
</dbReference>
<dbReference type="EMBL" id="PIUM01000003">
    <property type="protein sequence ID" value="PKU25875.1"/>
    <property type="molecule type" value="Genomic_DNA"/>
</dbReference>
<dbReference type="InterPro" id="IPR005025">
    <property type="entry name" value="FMN_Rdtase-like_dom"/>
</dbReference>
<dbReference type="Proteomes" id="UP000233293">
    <property type="component" value="Unassembled WGS sequence"/>
</dbReference>
<comment type="caution">
    <text evidence="2">The sequence shown here is derived from an EMBL/GenBank/DDBJ whole genome shotgun (WGS) entry which is preliminary data.</text>
</comment>
<dbReference type="GO" id="GO:0005829">
    <property type="term" value="C:cytosol"/>
    <property type="evidence" value="ECO:0007669"/>
    <property type="project" value="TreeGrafter"/>
</dbReference>
<evidence type="ECO:0000259" key="1">
    <source>
        <dbReference type="Pfam" id="PF03358"/>
    </source>
</evidence>
<dbReference type="GO" id="GO:0010181">
    <property type="term" value="F:FMN binding"/>
    <property type="evidence" value="ECO:0007669"/>
    <property type="project" value="TreeGrafter"/>
</dbReference>
<evidence type="ECO:0000313" key="2">
    <source>
        <dbReference type="EMBL" id="PKU25875.1"/>
    </source>
</evidence>
<dbReference type="GO" id="GO:0016491">
    <property type="term" value="F:oxidoreductase activity"/>
    <property type="evidence" value="ECO:0007669"/>
    <property type="project" value="InterPro"/>
</dbReference>
<dbReference type="PANTHER" id="PTHR30543">
    <property type="entry name" value="CHROMATE REDUCTASE"/>
    <property type="match status" value="1"/>
</dbReference>
<dbReference type="Pfam" id="PF03358">
    <property type="entry name" value="FMN_red"/>
    <property type="match status" value="1"/>
</dbReference>
<organism evidence="2 3">
    <name type="scientific">Telmatospirillum siberiense</name>
    <dbReference type="NCBI Taxonomy" id="382514"/>
    <lineage>
        <taxon>Bacteria</taxon>
        <taxon>Pseudomonadati</taxon>
        <taxon>Pseudomonadota</taxon>
        <taxon>Alphaproteobacteria</taxon>
        <taxon>Rhodospirillales</taxon>
        <taxon>Rhodospirillaceae</taxon>
        <taxon>Telmatospirillum</taxon>
    </lineage>
</organism>
<dbReference type="Gene3D" id="3.40.50.360">
    <property type="match status" value="1"/>
</dbReference>
<name>A0A2N3PZQ0_9PROT</name>
<feature type="domain" description="NADPH-dependent FMN reductase-like" evidence="1">
    <location>
        <begin position="10"/>
        <end position="156"/>
    </location>
</feature>
<sequence length="193" mass="20655">MPQDNIRPIRLLGLSGSLRRESHNTAVLNTVAENLGEGVSMTLFPLNDLPLYNQDDDDGKGPAAVLALRRAIADSDGLIVSSPEFNYGIPGVLKNALDWASRPYGQSSLIGKPAIIITVSPAFTGGVRAQSQIQETLEACMVRVVLRPQVVIGSSHEKIKEGRLTDAPSLAFALAGVDDLLKEISLLQSAKDR</sequence>
<dbReference type="AlphaFoldDB" id="A0A2N3PZQ0"/>
<dbReference type="InterPro" id="IPR050712">
    <property type="entry name" value="NAD(P)H-dep_reductase"/>
</dbReference>
<dbReference type="OrthoDB" id="9812295at2"/>
<protein>
    <submittedName>
        <fullName evidence="2">NADPH-dependent FMN reductase</fullName>
    </submittedName>
</protein>
<gene>
    <name evidence="2" type="ORF">CWS72_04790</name>
</gene>
<proteinExistence type="predicted"/>
<evidence type="ECO:0000313" key="3">
    <source>
        <dbReference type="Proteomes" id="UP000233293"/>
    </source>
</evidence>
<dbReference type="PANTHER" id="PTHR30543:SF21">
    <property type="entry name" value="NAD(P)H-DEPENDENT FMN REDUCTASE LOT6"/>
    <property type="match status" value="1"/>
</dbReference>